<feature type="active site" description="Phosphocysteine intermediate; for EIIB activity" evidence="11">
    <location>
        <position position="26"/>
    </location>
</feature>
<keyword evidence="3" id="KW-1003">Cell membrane</keyword>
<dbReference type="PROSITE" id="PS01035">
    <property type="entry name" value="PTS_EIIB_TYPE_1_CYS"/>
    <property type="match status" value="1"/>
</dbReference>
<keyword evidence="9 12" id="KW-1133">Transmembrane helix</keyword>
<feature type="transmembrane region" description="Helical" evidence="12">
    <location>
        <begin position="283"/>
        <end position="308"/>
    </location>
</feature>
<evidence type="ECO:0000256" key="1">
    <source>
        <dbReference type="ARBA" id="ARBA00004651"/>
    </source>
</evidence>
<dbReference type="InterPro" id="IPR013013">
    <property type="entry name" value="PTS_EIIC_1"/>
</dbReference>
<evidence type="ECO:0000259" key="14">
    <source>
        <dbReference type="PROSITE" id="PS51098"/>
    </source>
</evidence>
<dbReference type="GO" id="GO:0090589">
    <property type="term" value="F:protein-phosphocysteine-trehalose phosphotransferase system transporter activity"/>
    <property type="evidence" value="ECO:0007669"/>
    <property type="project" value="TreeGrafter"/>
</dbReference>
<dbReference type="GO" id="GO:0005886">
    <property type="term" value="C:plasma membrane"/>
    <property type="evidence" value="ECO:0007669"/>
    <property type="project" value="UniProtKB-SubCell"/>
</dbReference>
<feature type="transmembrane region" description="Helical" evidence="12">
    <location>
        <begin position="146"/>
        <end position="166"/>
    </location>
</feature>
<evidence type="ECO:0000256" key="11">
    <source>
        <dbReference type="PROSITE-ProRule" id="PRU00421"/>
    </source>
</evidence>
<feature type="transmembrane region" description="Helical" evidence="12">
    <location>
        <begin position="205"/>
        <end position="228"/>
    </location>
</feature>
<dbReference type="EMBL" id="QDKK01000012">
    <property type="protein sequence ID" value="PWC24517.1"/>
    <property type="molecule type" value="Genomic_DNA"/>
</dbReference>
<dbReference type="OrthoDB" id="92465at2"/>
<keyword evidence="5" id="KW-0808">Transferase</keyword>
<dbReference type="Pfam" id="PF02378">
    <property type="entry name" value="PTS_EIIC"/>
    <property type="match status" value="1"/>
</dbReference>
<dbReference type="FunFam" id="2.70.70.10:FF:000001">
    <property type="entry name" value="PTS system glucose-specific IIA component"/>
    <property type="match status" value="1"/>
</dbReference>
<feature type="transmembrane region" description="Helical" evidence="12">
    <location>
        <begin position="106"/>
        <end position="134"/>
    </location>
</feature>
<keyword evidence="19" id="KW-1185">Reference proteome</keyword>
<dbReference type="Pfam" id="PF00367">
    <property type="entry name" value="PTS_EIIB"/>
    <property type="match status" value="1"/>
</dbReference>
<dbReference type="InterPro" id="IPR018113">
    <property type="entry name" value="PTrfase_EIIB_Cys"/>
</dbReference>
<keyword evidence="2" id="KW-0813">Transport</keyword>
<dbReference type="PROSITE" id="PS51103">
    <property type="entry name" value="PTS_EIIC_TYPE_1"/>
    <property type="match status" value="1"/>
</dbReference>
<dbReference type="InterPro" id="IPR003352">
    <property type="entry name" value="PTS_EIIC"/>
</dbReference>
<evidence type="ECO:0000256" key="8">
    <source>
        <dbReference type="ARBA" id="ARBA00022777"/>
    </source>
</evidence>
<dbReference type="InterPro" id="IPR011055">
    <property type="entry name" value="Dup_hybrid_motif"/>
</dbReference>
<evidence type="ECO:0000256" key="5">
    <source>
        <dbReference type="ARBA" id="ARBA00022679"/>
    </source>
</evidence>
<dbReference type="PANTHER" id="PTHR30175">
    <property type="entry name" value="PHOSPHOTRANSFERASE SYSTEM TRANSPORT PROTEIN"/>
    <property type="match status" value="1"/>
</dbReference>
<evidence type="ECO:0000256" key="7">
    <source>
        <dbReference type="ARBA" id="ARBA00022692"/>
    </source>
</evidence>
<dbReference type="PROSITE" id="PS51093">
    <property type="entry name" value="PTS_EIIA_TYPE_1"/>
    <property type="match status" value="1"/>
</dbReference>
<feature type="domain" description="PTS EIIA type-1" evidence="13">
    <location>
        <begin position="497"/>
        <end position="601"/>
    </location>
</feature>
<keyword evidence="7 12" id="KW-0812">Transmembrane</keyword>
<proteinExistence type="predicted"/>
<dbReference type="NCBIfam" id="NF007335">
    <property type="entry name" value="PRK09824.1"/>
    <property type="match status" value="1"/>
</dbReference>
<keyword evidence="10 12" id="KW-0472">Membrane</keyword>
<dbReference type="InterPro" id="IPR001127">
    <property type="entry name" value="PTS_EIIA_1_perm"/>
</dbReference>
<dbReference type="EMBL" id="CP034036">
    <property type="protein sequence ID" value="QCR04247.1"/>
    <property type="molecule type" value="Genomic_DNA"/>
</dbReference>
<dbReference type="Proteomes" id="UP000303847">
    <property type="component" value="Chromosome"/>
</dbReference>
<evidence type="ECO:0000256" key="4">
    <source>
        <dbReference type="ARBA" id="ARBA00022597"/>
    </source>
</evidence>
<dbReference type="Proteomes" id="UP000295985">
    <property type="component" value="Unassembled WGS sequence"/>
</dbReference>
<protein>
    <submittedName>
        <fullName evidence="16">PTS beta-glucoside transporter subunit IIABC</fullName>
    </submittedName>
</protein>
<dbReference type="FunFam" id="3.30.1360.60:FF:000001">
    <property type="entry name" value="PTS system glucose-specific IIBC component PtsG"/>
    <property type="match status" value="1"/>
</dbReference>
<dbReference type="Gene3D" id="2.70.70.10">
    <property type="entry name" value="Glucose Permease (Domain IIA)"/>
    <property type="match status" value="1"/>
</dbReference>
<dbReference type="CDD" id="cd00210">
    <property type="entry name" value="PTS_IIA_glc"/>
    <property type="match status" value="1"/>
</dbReference>
<evidence type="ECO:0000256" key="6">
    <source>
        <dbReference type="ARBA" id="ARBA00022683"/>
    </source>
</evidence>
<dbReference type="NCBIfam" id="TIGR00826">
    <property type="entry name" value="EIIB_glc"/>
    <property type="match status" value="1"/>
</dbReference>
<evidence type="ECO:0000259" key="13">
    <source>
        <dbReference type="PROSITE" id="PS51093"/>
    </source>
</evidence>
<reference evidence="17 19" key="2">
    <citation type="submission" date="2018-11" db="EMBL/GenBank/DDBJ databases">
        <title>Genome sequences of Brenneria nigrifluens and Brenneria rubrifaciens.</title>
        <authorList>
            <person name="Poret-Peterson A.T."/>
            <person name="McClean A.E."/>
            <person name="Kluepfel D.A."/>
        </authorList>
    </citation>
    <scope>NUCLEOTIDE SEQUENCE [LARGE SCALE GENOMIC DNA]</scope>
    <source>
        <strain evidence="17 19">ATCC 13028</strain>
    </source>
</reference>
<dbReference type="GO" id="GO:0015771">
    <property type="term" value="P:trehalose transport"/>
    <property type="evidence" value="ECO:0007669"/>
    <property type="project" value="TreeGrafter"/>
</dbReference>
<dbReference type="NCBIfam" id="TIGR00830">
    <property type="entry name" value="PTBA"/>
    <property type="match status" value="1"/>
</dbReference>
<evidence type="ECO:0000256" key="10">
    <source>
        <dbReference type="ARBA" id="ARBA00023136"/>
    </source>
</evidence>
<feature type="transmembrane region" description="Helical" evidence="12">
    <location>
        <begin position="431"/>
        <end position="452"/>
    </location>
</feature>
<dbReference type="NCBIfam" id="TIGR01995">
    <property type="entry name" value="PTS-II-ABC-beta"/>
    <property type="match status" value="1"/>
</dbReference>
<dbReference type="InterPro" id="IPR001996">
    <property type="entry name" value="PTS_IIB_1"/>
</dbReference>
<dbReference type="RefSeq" id="WP_009112400.1">
    <property type="nucleotide sequence ID" value="NZ_CP034036.1"/>
</dbReference>
<comment type="subcellular location">
    <subcellularLocation>
        <location evidence="1">Cell membrane</location>
        <topology evidence="1">Multi-pass membrane protein</topology>
    </subcellularLocation>
</comment>
<evidence type="ECO:0000313" key="16">
    <source>
        <dbReference type="EMBL" id="PWC24517.1"/>
    </source>
</evidence>
<keyword evidence="6" id="KW-0598">Phosphotransferase system</keyword>
<evidence type="ECO:0000259" key="15">
    <source>
        <dbReference type="PROSITE" id="PS51103"/>
    </source>
</evidence>
<feature type="transmembrane region" description="Helical" evidence="12">
    <location>
        <begin position="328"/>
        <end position="348"/>
    </location>
</feature>
<evidence type="ECO:0000256" key="2">
    <source>
        <dbReference type="ARBA" id="ARBA00022448"/>
    </source>
</evidence>
<dbReference type="PROSITE" id="PS51098">
    <property type="entry name" value="PTS_EIIB_TYPE_1"/>
    <property type="match status" value="1"/>
</dbReference>
<dbReference type="InterPro" id="IPR036878">
    <property type="entry name" value="Glu_permease_IIB"/>
</dbReference>
<feature type="transmembrane region" description="Helical" evidence="12">
    <location>
        <begin position="172"/>
        <end position="193"/>
    </location>
</feature>
<keyword evidence="8" id="KW-0418">Kinase</keyword>
<feature type="transmembrane region" description="Helical" evidence="12">
    <location>
        <begin position="386"/>
        <end position="404"/>
    </location>
</feature>
<dbReference type="GO" id="GO:0008982">
    <property type="term" value="F:protein-N(PI)-phosphohistidine-sugar phosphotransferase activity"/>
    <property type="evidence" value="ECO:0007669"/>
    <property type="project" value="InterPro"/>
</dbReference>
<organism evidence="16 18">
    <name type="scientific">Brenneria nigrifluens DSM 30175 = ATCC 13028</name>
    <dbReference type="NCBI Taxonomy" id="1121120"/>
    <lineage>
        <taxon>Bacteria</taxon>
        <taxon>Pseudomonadati</taxon>
        <taxon>Pseudomonadota</taxon>
        <taxon>Gammaproteobacteria</taxon>
        <taxon>Enterobacterales</taxon>
        <taxon>Pectobacteriaceae</taxon>
        <taxon>Brenneria</taxon>
    </lineage>
</organism>
<evidence type="ECO:0000313" key="17">
    <source>
        <dbReference type="EMBL" id="QCR04247.1"/>
    </source>
</evidence>
<reference evidence="16 18" key="1">
    <citation type="submission" date="2018-04" db="EMBL/GenBank/DDBJ databases">
        <title>Brenneria corticis sp.nov.</title>
        <authorList>
            <person name="Li Y."/>
        </authorList>
    </citation>
    <scope>NUCLEOTIDE SEQUENCE [LARGE SCALE GENOMIC DNA]</scope>
    <source>
        <strain evidence="16 18">LMG 2694</strain>
    </source>
</reference>
<feature type="transmembrane region" description="Helical" evidence="12">
    <location>
        <begin position="248"/>
        <end position="271"/>
    </location>
</feature>
<sequence length="627" mass="66641">MKYKTLAGEILEGVGGSSNVNSVLHCATRLRFKLKDRKKADITALKNNPGIIMVVESGGQFQVVIGNHVNEVYNDFLNVSGITDCSASDNDDGQSKENLFSRFIDIIAGIFTPLMGIMAASGILKGFLALSLACNWLTENSGTYKILFSASDSLFYFLPIILGYTAGKKFGGNTFVTMTIGGALVHPTMLAAFNAMSAADYQPQHFLGIPITFINYASSVIPIIFASWVSCRLEKPLNAILHANIRNFFTPALCLLITVPLTFLLIGPIATWLSQQLANGYQLIYGASPTIAGAFMGAMWQVCVIFGLHWGFVPLMINNFSALGHDTLMPLLLPAVLAQAGAALGVFLRTRDMKLKGIAGSAFSAGIFGITEPAVYGVTLPLRRPFFFGCIGGAIGASIIGYFHTTQYSFGLPSIFTFTQLIPATGIDVSVWAGIIGTAIAFIFATTASWLFGIKSAPEAEIPAASDTTRKGTALTRQQSVGSPIAGESLPLEQVGDQTFASGLLGKGIAIKPQSGRVVSPVNGTVASLFKTNHAIGLESDEGTEILIHVGIDTVKLNGQHFTAHVKTGDAVKQGDLLVEFDYQAIEAAGYDITTPVIITNSDDYIDVLPAAQGAVSEQAPLLTLVR</sequence>
<dbReference type="InterPro" id="IPR050558">
    <property type="entry name" value="PTS_Sugar-Specific_Components"/>
</dbReference>
<evidence type="ECO:0000256" key="12">
    <source>
        <dbReference type="SAM" id="Phobius"/>
    </source>
</evidence>
<evidence type="ECO:0000313" key="19">
    <source>
        <dbReference type="Proteomes" id="UP000303847"/>
    </source>
</evidence>
<keyword evidence="4" id="KW-0762">Sugar transport</keyword>
<dbReference type="SUPFAM" id="SSF55604">
    <property type="entry name" value="Glucose permease domain IIB"/>
    <property type="match status" value="1"/>
</dbReference>
<feature type="domain" description="PTS EIIB type-1" evidence="14">
    <location>
        <begin position="4"/>
        <end position="86"/>
    </location>
</feature>
<dbReference type="SUPFAM" id="SSF51261">
    <property type="entry name" value="Duplicated hybrid motif"/>
    <property type="match status" value="1"/>
</dbReference>
<dbReference type="AlphaFoldDB" id="A0A2U1US87"/>
<evidence type="ECO:0000313" key="18">
    <source>
        <dbReference type="Proteomes" id="UP000295985"/>
    </source>
</evidence>
<dbReference type="CDD" id="cd00212">
    <property type="entry name" value="PTS_IIB_glc"/>
    <property type="match status" value="1"/>
</dbReference>
<dbReference type="PANTHER" id="PTHR30175:SF1">
    <property type="entry name" value="PTS SYSTEM ARBUTIN-, CELLOBIOSE-, AND SALICIN-SPECIFIC EIIBC COMPONENT-RELATED"/>
    <property type="match status" value="1"/>
</dbReference>
<dbReference type="GO" id="GO:0016301">
    <property type="term" value="F:kinase activity"/>
    <property type="evidence" value="ECO:0007669"/>
    <property type="project" value="UniProtKB-KW"/>
</dbReference>
<dbReference type="GO" id="GO:0009401">
    <property type="term" value="P:phosphoenolpyruvate-dependent sugar phosphotransferase system"/>
    <property type="evidence" value="ECO:0007669"/>
    <property type="project" value="UniProtKB-KW"/>
</dbReference>
<accession>A0A2U1US87</accession>
<evidence type="ECO:0000256" key="9">
    <source>
        <dbReference type="ARBA" id="ARBA00022989"/>
    </source>
</evidence>
<feature type="domain" description="PTS EIIC type-1" evidence="15">
    <location>
        <begin position="105"/>
        <end position="466"/>
    </location>
</feature>
<dbReference type="InterPro" id="IPR011297">
    <property type="entry name" value="PTS_IIABC_b_glu"/>
</dbReference>
<evidence type="ECO:0000256" key="3">
    <source>
        <dbReference type="ARBA" id="ARBA00022475"/>
    </source>
</evidence>
<dbReference type="PROSITE" id="PS00371">
    <property type="entry name" value="PTS_EIIA_TYPE_1_HIS"/>
    <property type="match status" value="1"/>
</dbReference>
<gene>
    <name evidence="16" type="ORF">DDT54_08985</name>
    <name evidence="17" type="ORF">EH206_08690</name>
</gene>
<name>A0A2U1US87_9GAMM</name>
<dbReference type="Gene3D" id="3.30.1360.60">
    <property type="entry name" value="Glucose permease domain IIB"/>
    <property type="match status" value="1"/>
</dbReference>
<dbReference type="Pfam" id="PF00358">
    <property type="entry name" value="PTS_EIIA_1"/>
    <property type="match status" value="1"/>
</dbReference>